<proteinExistence type="predicted"/>
<keyword evidence="2" id="KW-1185">Reference proteome</keyword>
<protein>
    <recommendedName>
        <fullName evidence="3">LPS biosynthesis glycosyltransferase</fullName>
    </recommendedName>
</protein>
<evidence type="ECO:0008006" key="3">
    <source>
        <dbReference type="Google" id="ProtNLM"/>
    </source>
</evidence>
<gene>
    <name evidence="1" type="ORF">NIES46_00530</name>
</gene>
<dbReference type="Proteomes" id="UP000326169">
    <property type="component" value="Unassembled WGS sequence"/>
</dbReference>
<organism evidence="1 2">
    <name type="scientific">Limnospira platensis NIES-46</name>
    <dbReference type="NCBI Taxonomy" id="1236695"/>
    <lineage>
        <taxon>Bacteria</taxon>
        <taxon>Bacillati</taxon>
        <taxon>Cyanobacteriota</taxon>
        <taxon>Cyanophyceae</taxon>
        <taxon>Oscillatoriophycideae</taxon>
        <taxon>Oscillatoriales</taxon>
        <taxon>Sirenicapillariaceae</taxon>
        <taxon>Limnospira</taxon>
    </lineage>
</organism>
<evidence type="ECO:0000313" key="1">
    <source>
        <dbReference type="EMBL" id="GCE92019.1"/>
    </source>
</evidence>
<name>A0A5M3T3E4_LIMPL</name>
<dbReference type="GeneID" id="301681037"/>
<comment type="caution">
    <text evidence="1">The sequence shown here is derived from an EMBL/GenBank/DDBJ whole genome shotgun (WGS) entry which is preliminary data.</text>
</comment>
<accession>A0A5M3T3E4</accession>
<dbReference type="EMBL" id="BIMW01000001">
    <property type="protein sequence ID" value="GCE92019.1"/>
    <property type="molecule type" value="Genomic_DNA"/>
</dbReference>
<evidence type="ECO:0000313" key="2">
    <source>
        <dbReference type="Proteomes" id="UP000326169"/>
    </source>
</evidence>
<dbReference type="RefSeq" id="WP_006617559.1">
    <property type="nucleotide sequence ID" value="NZ_BIMW01000001.1"/>
</dbReference>
<sequence>MNSLVDTLSQVLIIAYKEPTQKLEEYLTKEGFECLVIRQEDKPEYQQFSPSYRCMLNHRQAWEIATQQSQPSLIVEADFVPVLEFGQLPLPFDKELPNLGITWIYTCSPQVYWVSPEGYAEGFSTGMVAYIVSPKAAEILIKFSEKITEKTQGKTYSTWDSEIDTFLRSHNLQNFIPFRNYGEHGGLANPEHRKHGLSPGHQADVLWGEIAFEPLYTQAYNAQLIRAKARIKGILRLLAGYFVRIKTLRNSGVRWRLISFSFRRQLTWRL</sequence>
<reference evidence="1 2" key="1">
    <citation type="journal article" date="2019" name="J Genomics">
        <title>The Draft Genome of a Hydrogen-producing Cyanobacterium, Arthrospira platensis NIES-46.</title>
        <authorList>
            <person name="Suzuki S."/>
            <person name="Yamaguchi H."/>
            <person name="Kawachi M."/>
        </authorList>
    </citation>
    <scope>NUCLEOTIDE SEQUENCE [LARGE SCALE GENOMIC DNA]</scope>
    <source>
        <strain evidence="1 2">NIES-46</strain>
    </source>
</reference>